<evidence type="ECO:0000313" key="1">
    <source>
        <dbReference type="EMBL" id="KAG0148239.1"/>
    </source>
</evidence>
<dbReference type="AlphaFoldDB" id="A0A9P6TDX5"/>
<dbReference type="OrthoDB" id="2505768at2759"/>
<keyword evidence="2" id="KW-1185">Reference proteome</keyword>
<dbReference type="Proteomes" id="UP000886653">
    <property type="component" value="Unassembled WGS sequence"/>
</dbReference>
<name>A0A9P6TDX5_9BASI</name>
<evidence type="ECO:0000313" key="2">
    <source>
        <dbReference type="Proteomes" id="UP000886653"/>
    </source>
</evidence>
<sequence>MEWKGSAKKQNKTVSEWLPDHNTPYCESVTDFIKYLIGWINKETSDPCSPTLVEISKLPQESPSVILDDTQIFQSNLEPEAILETNTKLPPQQKASWFQNRQLFLHELASFGISSATLDWKHSPESPWNSVLLACVAKHYEWAKSQGAFSMYPINIEHTSKLMCLGTLERWLRGHTDEMCRTLKNPHLNSIHKKLQQQRSVSLQRMIPITSP</sequence>
<proteinExistence type="predicted"/>
<comment type="caution">
    <text evidence="1">The sequence shown here is derived from an EMBL/GenBank/DDBJ whole genome shotgun (WGS) entry which is preliminary data.</text>
</comment>
<organism evidence="1 2">
    <name type="scientific">Cronartium quercuum f. sp. fusiforme G11</name>
    <dbReference type="NCBI Taxonomy" id="708437"/>
    <lineage>
        <taxon>Eukaryota</taxon>
        <taxon>Fungi</taxon>
        <taxon>Dikarya</taxon>
        <taxon>Basidiomycota</taxon>
        <taxon>Pucciniomycotina</taxon>
        <taxon>Pucciniomycetes</taxon>
        <taxon>Pucciniales</taxon>
        <taxon>Coleosporiaceae</taxon>
        <taxon>Cronartium</taxon>
    </lineage>
</organism>
<accession>A0A9P6TDX5</accession>
<gene>
    <name evidence="1" type="ORF">CROQUDRAFT_41746</name>
</gene>
<reference evidence="1" key="1">
    <citation type="submission" date="2013-11" db="EMBL/GenBank/DDBJ databases">
        <title>Genome sequence of the fusiform rust pathogen reveals effectors for host alternation and coevolution with pine.</title>
        <authorList>
            <consortium name="DOE Joint Genome Institute"/>
            <person name="Smith K."/>
            <person name="Pendleton A."/>
            <person name="Kubisiak T."/>
            <person name="Anderson C."/>
            <person name="Salamov A."/>
            <person name="Aerts A."/>
            <person name="Riley R."/>
            <person name="Clum A."/>
            <person name="Lindquist E."/>
            <person name="Ence D."/>
            <person name="Campbell M."/>
            <person name="Kronenberg Z."/>
            <person name="Feau N."/>
            <person name="Dhillon B."/>
            <person name="Hamelin R."/>
            <person name="Burleigh J."/>
            <person name="Smith J."/>
            <person name="Yandell M."/>
            <person name="Nelson C."/>
            <person name="Grigoriev I."/>
            <person name="Davis J."/>
        </authorList>
    </citation>
    <scope>NUCLEOTIDE SEQUENCE</scope>
    <source>
        <strain evidence="1">G11</strain>
    </source>
</reference>
<dbReference type="EMBL" id="MU167239">
    <property type="protein sequence ID" value="KAG0148239.1"/>
    <property type="molecule type" value="Genomic_DNA"/>
</dbReference>
<protein>
    <submittedName>
        <fullName evidence="1">Uncharacterized protein</fullName>
    </submittedName>
</protein>